<evidence type="ECO:0000256" key="1">
    <source>
        <dbReference type="SAM" id="SignalP"/>
    </source>
</evidence>
<keyword evidence="1" id="KW-0732">Signal</keyword>
<gene>
    <name evidence="2" type="ORF">GCM10007939_11020</name>
</gene>
<dbReference type="Proteomes" id="UP001156694">
    <property type="component" value="Unassembled WGS sequence"/>
</dbReference>
<name>A0ABQ5VUK5_9RHOB</name>
<accession>A0ABQ5VUK5</accession>
<protein>
    <recommendedName>
        <fullName evidence="4">ATP-dependent transcriptional regulator</fullName>
    </recommendedName>
</protein>
<dbReference type="Pfam" id="PF11150">
    <property type="entry name" value="DUF2927"/>
    <property type="match status" value="1"/>
</dbReference>
<dbReference type="EMBL" id="BSNN01000002">
    <property type="protein sequence ID" value="GLQ34819.1"/>
    <property type="molecule type" value="Genomic_DNA"/>
</dbReference>
<evidence type="ECO:0000313" key="2">
    <source>
        <dbReference type="EMBL" id="GLQ34819.1"/>
    </source>
</evidence>
<feature type="signal peptide" evidence="1">
    <location>
        <begin position="1"/>
        <end position="17"/>
    </location>
</feature>
<feature type="chain" id="PRO_5047322239" description="ATP-dependent transcriptional regulator" evidence="1">
    <location>
        <begin position="18"/>
        <end position="453"/>
    </location>
</feature>
<reference evidence="3" key="1">
    <citation type="journal article" date="2019" name="Int. J. Syst. Evol. Microbiol.">
        <title>The Global Catalogue of Microorganisms (GCM) 10K type strain sequencing project: providing services to taxonomists for standard genome sequencing and annotation.</title>
        <authorList>
            <consortium name="The Broad Institute Genomics Platform"/>
            <consortium name="The Broad Institute Genome Sequencing Center for Infectious Disease"/>
            <person name="Wu L."/>
            <person name="Ma J."/>
        </authorList>
    </citation>
    <scope>NUCLEOTIDE SEQUENCE [LARGE SCALE GENOMIC DNA]</scope>
    <source>
        <strain evidence="3">NBRC 110140</strain>
    </source>
</reference>
<organism evidence="2 3">
    <name type="scientific">Amylibacter marinus</name>
    <dbReference type="NCBI Taxonomy" id="1475483"/>
    <lineage>
        <taxon>Bacteria</taxon>
        <taxon>Pseudomonadati</taxon>
        <taxon>Pseudomonadota</taxon>
        <taxon>Alphaproteobacteria</taxon>
        <taxon>Rhodobacterales</taxon>
        <taxon>Paracoccaceae</taxon>
        <taxon>Amylibacter</taxon>
    </lineage>
</organism>
<evidence type="ECO:0000313" key="3">
    <source>
        <dbReference type="Proteomes" id="UP001156694"/>
    </source>
</evidence>
<evidence type="ECO:0008006" key="4">
    <source>
        <dbReference type="Google" id="ProtNLM"/>
    </source>
</evidence>
<dbReference type="InterPro" id="IPR021323">
    <property type="entry name" value="DUF2927"/>
</dbReference>
<dbReference type="PROSITE" id="PS51257">
    <property type="entry name" value="PROKAR_LIPOPROTEIN"/>
    <property type="match status" value="1"/>
</dbReference>
<sequence>MKSIVACISLVSLLIGCAPIGAPISKTSQVHAPLIAHEFANPSHSTAIRRSNLDIASEFLDYSFGLETGATINQFSRFNGRIVVAFTQSAPLDLQRDLNKLVKRLQNEAGLNIVVGATGGPANIYINRITPRQLSSALPGAACFVVPNVRNLQELRTGRKTAATDWTQLDGRSVASIFLPNNHSPQEGRDCLHEELAQVLGPVNDLFRVADTIFNDDNMHVVLTNYDMLLLRLTYDSQLRNGMSRGDVAARLPEMLRRLNPTGEGYGTRPVPKANDAWKKAIFSALGKSGNASARMRHINRAVSIAQNQGYRDNLLAFSYFSRGHLQAKSNPEAAVADFTRAYGIYSRAYGSESIQAAQAAVQLASYTFTGGDVTGALALIEPSILAARRAQDATLLFRLLALKAAIKKHQNETIVANQLYREAHSWAYYALGTRPLVAQIFDRINSLAPPKG</sequence>
<comment type="caution">
    <text evidence="2">The sequence shown here is derived from an EMBL/GenBank/DDBJ whole genome shotgun (WGS) entry which is preliminary data.</text>
</comment>
<proteinExistence type="predicted"/>
<keyword evidence="3" id="KW-1185">Reference proteome</keyword>